<dbReference type="PANTHER" id="PTHR10027">
    <property type="entry name" value="CALCIUM-ACTIVATED POTASSIUM CHANNEL ALPHA CHAIN"/>
    <property type="match status" value="1"/>
</dbReference>
<name>A7AT63_BABBO</name>
<keyword evidence="2" id="KW-0813">Transport</keyword>
<dbReference type="InterPro" id="IPR003929">
    <property type="entry name" value="K_chnl_BK_asu"/>
</dbReference>
<evidence type="ECO:0000313" key="13">
    <source>
        <dbReference type="EMBL" id="EDO06124.1"/>
    </source>
</evidence>
<keyword evidence="7" id="KW-1133">Transmembrane helix</keyword>
<dbReference type="EMBL" id="AAXT01000003">
    <property type="protein sequence ID" value="EDO06124.1"/>
    <property type="molecule type" value="Genomic_DNA"/>
</dbReference>
<keyword evidence="10" id="KW-0407">Ion channel</keyword>
<evidence type="ECO:0000256" key="9">
    <source>
        <dbReference type="ARBA" id="ARBA00023136"/>
    </source>
</evidence>
<dbReference type="InParanoid" id="A7AT63"/>
<dbReference type="PANTHER" id="PTHR10027:SF10">
    <property type="entry name" value="SLOWPOKE 2, ISOFORM D"/>
    <property type="match status" value="1"/>
</dbReference>
<dbReference type="GO" id="GO:0016020">
    <property type="term" value="C:membrane"/>
    <property type="evidence" value="ECO:0007669"/>
    <property type="project" value="UniProtKB-SubCell"/>
</dbReference>
<dbReference type="InterPro" id="IPR013099">
    <property type="entry name" value="K_chnl_dom"/>
</dbReference>
<keyword evidence="14" id="KW-1185">Reference proteome</keyword>
<comment type="caution">
    <text evidence="13">The sequence shown here is derived from an EMBL/GenBank/DDBJ whole genome shotgun (WGS) entry which is preliminary data.</text>
</comment>
<evidence type="ECO:0000256" key="5">
    <source>
        <dbReference type="ARBA" id="ARBA00022826"/>
    </source>
</evidence>
<evidence type="ECO:0000256" key="6">
    <source>
        <dbReference type="ARBA" id="ARBA00022958"/>
    </source>
</evidence>
<evidence type="ECO:0000259" key="11">
    <source>
        <dbReference type="Pfam" id="PF03493"/>
    </source>
</evidence>
<evidence type="ECO:0008006" key="15">
    <source>
        <dbReference type="Google" id="ProtNLM"/>
    </source>
</evidence>
<dbReference type="AlphaFoldDB" id="A7AT63"/>
<dbReference type="SUPFAM" id="SSF81324">
    <property type="entry name" value="Voltage-gated potassium channels"/>
    <property type="match status" value="1"/>
</dbReference>
<keyword evidence="5" id="KW-0631">Potassium channel</keyword>
<keyword evidence="4" id="KW-0812">Transmembrane</keyword>
<evidence type="ECO:0000256" key="1">
    <source>
        <dbReference type="ARBA" id="ARBA00004141"/>
    </source>
</evidence>
<gene>
    <name evidence="13" type="ORF">BBOV_II001670</name>
</gene>
<reference evidence="13 14" key="1">
    <citation type="journal article" date="2007" name="PLoS Pathog.">
        <title>Genome sequence of Babesia bovis and comparative analysis of apicomplexan hemoprotozoa.</title>
        <authorList>
            <person name="Brayton K.A."/>
            <person name="Lau A.O.T."/>
            <person name="Herndon D.R."/>
            <person name="Hannick L."/>
            <person name="Kappmeyer L.S."/>
            <person name="Berens S.J."/>
            <person name="Bidwell S.L."/>
            <person name="Brown W.C."/>
            <person name="Crabtree J."/>
            <person name="Fadrosh D."/>
            <person name="Feldblum T."/>
            <person name="Forberger H.A."/>
            <person name="Haas B.J."/>
            <person name="Howell J.M."/>
            <person name="Khouri H."/>
            <person name="Koo H."/>
            <person name="Mann D.J."/>
            <person name="Norimine J."/>
            <person name="Paulsen I.T."/>
            <person name="Radune D."/>
            <person name="Ren Q."/>
            <person name="Smith R.K. Jr."/>
            <person name="Suarez C.E."/>
            <person name="White O."/>
            <person name="Wortman J.R."/>
            <person name="Knowles D.P. Jr."/>
            <person name="McElwain T.F."/>
            <person name="Nene V.M."/>
        </authorList>
    </citation>
    <scope>NUCLEOTIDE SEQUENCE [LARGE SCALE GENOMIC DNA]</scope>
    <source>
        <strain evidence="13">T2Bo</strain>
    </source>
</reference>
<dbReference type="OMA" id="VWIPYEM"/>
<keyword evidence="3" id="KW-0633">Potassium transport</keyword>
<keyword evidence="9" id="KW-0472">Membrane</keyword>
<dbReference type="GO" id="GO:0005267">
    <property type="term" value="F:potassium channel activity"/>
    <property type="evidence" value="ECO:0007669"/>
    <property type="project" value="UniProtKB-KW"/>
</dbReference>
<evidence type="ECO:0000256" key="2">
    <source>
        <dbReference type="ARBA" id="ARBA00022448"/>
    </source>
</evidence>
<sequence>MTNAFASVMYVLQGIHPNSGVDSAFKHAFKQYGEFFYYSLITFSTVGYGDITPLTIEAKLVALCFIIFMLVWIPYEMNNFIQGVDREKEISGHLYFWGSMQSSIVLIGEVDPIQLSLFIAKIYYSGLKLKIIVISTLSMSSYEIQINQAKILRVSLCIVLDDPGINGNVDILHTIKAKDAVGTFVLSSFKHGDPRKADMKTVGRVISLKKFGISADRVIIQYCSTLRPQIAHRPYTNVVNLYRFKSAIIAKNITCPGIITLIINLSLTHSAIVQRCKGDDLYDNYVRGIGRRLRTIAISERLVGTDFDTLCSNLYNIHGYIVIGIIHGNHNYRTYQLNPSGSGYMIRPGDRAVLVADVESSSKTKHDIVTSGRNSTVPIRSSMISLVLNRIGSDITASLDEMDNDGNLYPMLNQPSLDNGVDNKVHEDALVLQVSPTENNSIIVDSICQACRTVFQDPCRPVMVIVGYSEFVIQLLLYFQELDEFNVVIFGKEVSVKVNPLPLQRFKAFLALIDGDPMSDVDVKRAELFMACYIYVIPSPELDAPGDSEADLDVRTIVTYRHLKSLIQASIKKRGKSKTGTSIYGLVELKCGTNVSYLDDTMWSAWNVLDKKLDPSLSYIHSVEFSRGQFISDEMLYSVTMNTMFIHEDYALYRILFDLVSVSAIDGDTRGIELLPVEDIITQCSKPTFGQLFNYMHTKMHIIPIGIYRM</sequence>
<evidence type="ECO:0000313" key="14">
    <source>
        <dbReference type="Proteomes" id="UP000002173"/>
    </source>
</evidence>
<keyword evidence="8" id="KW-0406">Ion transport</keyword>
<dbReference type="VEuPathDB" id="PiroplasmaDB:BBOV_II001670"/>
<proteinExistence type="predicted"/>
<evidence type="ECO:0000256" key="3">
    <source>
        <dbReference type="ARBA" id="ARBA00022538"/>
    </source>
</evidence>
<keyword evidence="6" id="KW-0630">Potassium</keyword>
<dbReference type="eggNOG" id="KOG3193">
    <property type="taxonomic scope" value="Eukaryota"/>
</dbReference>
<dbReference type="Gene3D" id="1.10.287.70">
    <property type="match status" value="1"/>
</dbReference>
<evidence type="ECO:0000256" key="4">
    <source>
        <dbReference type="ARBA" id="ARBA00022692"/>
    </source>
</evidence>
<evidence type="ECO:0000256" key="7">
    <source>
        <dbReference type="ARBA" id="ARBA00022989"/>
    </source>
</evidence>
<organism evidence="13 14">
    <name type="scientific">Babesia bovis</name>
    <dbReference type="NCBI Taxonomy" id="5865"/>
    <lineage>
        <taxon>Eukaryota</taxon>
        <taxon>Sar</taxon>
        <taxon>Alveolata</taxon>
        <taxon>Apicomplexa</taxon>
        <taxon>Aconoidasida</taxon>
        <taxon>Piroplasmida</taxon>
        <taxon>Babesiidae</taxon>
        <taxon>Babesia</taxon>
    </lineage>
</organism>
<dbReference type="KEGG" id="bbo:BBOV_II001670"/>
<feature type="domain" description="Calcium-activated potassium channel BK alpha subunit" evidence="11">
    <location>
        <begin position="237"/>
        <end position="325"/>
    </location>
</feature>
<evidence type="ECO:0000256" key="10">
    <source>
        <dbReference type="ARBA" id="ARBA00023303"/>
    </source>
</evidence>
<dbReference type="Pfam" id="PF03493">
    <property type="entry name" value="BK_channel_a"/>
    <property type="match status" value="1"/>
</dbReference>
<dbReference type="Pfam" id="PF07885">
    <property type="entry name" value="Ion_trans_2"/>
    <property type="match status" value="1"/>
</dbReference>
<dbReference type="GeneID" id="5477919"/>
<accession>A7AT63</accession>
<dbReference type="Proteomes" id="UP000002173">
    <property type="component" value="Chromosome 2"/>
</dbReference>
<evidence type="ECO:0000259" key="12">
    <source>
        <dbReference type="Pfam" id="PF07885"/>
    </source>
</evidence>
<protein>
    <recommendedName>
        <fullName evidence="15">Potassium channel domain-containing protein</fullName>
    </recommendedName>
</protein>
<dbReference type="InterPro" id="IPR047871">
    <property type="entry name" value="K_chnl_Slo-like"/>
</dbReference>
<comment type="subcellular location">
    <subcellularLocation>
        <location evidence="1">Membrane</location>
        <topology evidence="1">Multi-pass membrane protein</topology>
    </subcellularLocation>
</comment>
<feature type="domain" description="Potassium channel" evidence="12">
    <location>
        <begin position="3"/>
        <end position="81"/>
    </location>
</feature>
<evidence type="ECO:0000256" key="8">
    <source>
        <dbReference type="ARBA" id="ARBA00023065"/>
    </source>
</evidence>